<feature type="transmembrane region" description="Helical" evidence="6">
    <location>
        <begin position="191"/>
        <end position="211"/>
    </location>
</feature>
<name>A0A250IJQ7_9BACT</name>
<feature type="transmembrane region" description="Helical" evidence="6">
    <location>
        <begin position="223"/>
        <end position="246"/>
    </location>
</feature>
<reference evidence="8 9" key="1">
    <citation type="submission" date="2017-06" db="EMBL/GenBank/DDBJ databases">
        <authorList>
            <person name="Kim H.J."/>
            <person name="Triplett B.A."/>
        </authorList>
    </citation>
    <scope>NUCLEOTIDE SEQUENCE [LARGE SCALE GENOMIC DNA]</scope>
    <source>
        <strain evidence="8 9">DSM 14713</strain>
    </source>
</reference>
<dbReference type="SUPFAM" id="SSF103481">
    <property type="entry name" value="Multidrug resistance efflux transporter EmrE"/>
    <property type="match status" value="2"/>
</dbReference>
<evidence type="ECO:0000256" key="1">
    <source>
        <dbReference type="ARBA" id="ARBA00004141"/>
    </source>
</evidence>
<feature type="transmembrane region" description="Helical" evidence="6">
    <location>
        <begin position="159"/>
        <end position="179"/>
    </location>
</feature>
<dbReference type="GO" id="GO:0016020">
    <property type="term" value="C:membrane"/>
    <property type="evidence" value="ECO:0007669"/>
    <property type="project" value="UniProtKB-SubCell"/>
</dbReference>
<feature type="transmembrane region" description="Helical" evidence="6">
    <location>
        <begin position="12"/>
        <end position="35"/>
    </location>
</feature>
<evidence type="ECO:0000313" key="8">
    <source>
        <dbReference type="EMBL" id="ATB31432.1"/>
    </source>
</evidence>
<proteinExistence type="inferred from homology"/>
<evidence type="ECO:0000313" key="9">
    <source>
        <dbReference type="Proteomes" id="UP000217289"/>
    </source>
</evidence>
<evidence type="ECO:0000256" key="4">
    <source>
        <dbReference type="ARBA" id="ARBA00022989"/>
    </source>
</evidence>
<evidence type="ECO:0000256" key="6">
    <source>
        <dbReference type="SAM" id="Phobius"/>
    </source>
</evidence>
<keyword evidence="9" id="KW-1185">Reference proteome</keyword>
<dbReference type="RefSeq" id="WP_095979764.1">
    <property type="nucleotide sequence ID" value="NZ_CP022163.1"/>
</dbReference>
<keyword evidence="5 6" id="KW-0472">Membrane</keyword>
<comment type="similarity">
    <text evidence="2">Belongs to the EamA transporter family.</text>
</comment>
<comment type="subcellular location">
    <subcellularLocation>
        <location evidence="1">Membrane</location>
        <topology evidence="1">Multi-pass membrane protein</topology>
    </subcellularLocation>
</comment>
<organism evidence="8 9">
    <name type="scientific">Melittangium boletus DSM 14713</name>
    <dbReference type="NCBI Taxonomy" id="1294270"/>
    <lineage>
        <taxon>Bacteria</taxon>
        <taxon>Pseudomonadati</taxon>
        <taxon>Myxococcota</taxon>
        <taxon>Myxococcia</taxon>
        <taxon>Myxococcales</taxon>
        <taxon>Cystobacterineae</taxon>
        <taxon>Archangiaceae</taxon>
        <taxon>Melittangium</taxon>
    </lineage>
</organism>
<feature type="domain" description="EamA" evidence="7">
    <location>
        <begin position="13"/>
        <end position="145"/>
    </location>
</feature>
<protein>
    <recommendedName>
        <fullName evidence="7">EamA domain-containing protein</fullName>
    </recommendedName>
</protein>
<dbReference type="AlphaFoldDB" id="A0A250IJQ7"/>
<feature type="domain" description="EamA" evidence="7">
    <location>
        <begin position="160"/>
        <end position="296"/>
    </location>
</feature>
<dbReference type="EMBL" id="CP022163">
    <property type="protein sequence ID" value="ATB31432.1"/>
    <property type="molecule type" value="Genomic_DNA"/>
</dbReference>
<keyword evidence="4 6" id="KW-1133">Transmembrane helix</keyword>
<dbReference type="OrthoDB" id="184388at2"/>
<dbReference type="InterPro" id="IPR037185">
    <property type="entry name" value="EmrE-like"/>
</dbReference>
<accession>A0A250IJQ7</accession>
<feature type="transmembrane region" description="Helical" evidence="6">
    <location>
        <begin position="41"/>
        <end position="61"/>
    </location>
</feature>
<feature type="transmembrane region" description="Helical" evidence="6">
    <location>
        <begin position="131"/>
        <end position="153"/>
    </location>
</feature>
<dbReference type="InterPro" id="IPR050638">
    <property type="entry name" value="AA-Vitamin_Transporters"/>
</dbReference>
<evidence type="ECO:0000256" key="2">
    <source>
        <dbReference type="ARBA" id="ARBA00007362"/>
    </source>
</evidence>
<gene>
    <name evidence="8" type="ORF">MEBOL_004895</name>
</gene>
<evidence type="ECO:0000256" key="3">
    <source>
        <dbReference type="ARBA" id="ARBA00022692"/>
    </source>
</evidence>
<dbReference type="PANTHER" id="PTHR32322:SF2">
    <property type="entry name" value="EAMA DOMAIN-CONTAINING PROTEIN"/>
    <property type="match status" value="1"/>
</dbReference>
<evidence type="ECO:0000256" key="5">
    <source>
        <dbReference type="ARBA" id="ARBA00023136"/>
    </source>
</evidence>
<keyword evidence="3 6" id="KW-0812">Transmembrane</keyword>
<dbReference type="Pfam" id="PF00892">
    <property type="entry name" value="EamA"/>
    <property type="match status" value="2"/>
</dbReference>
<feature type="transmembrane region" description="Helical" evidence="6">
    <location>
        <begin position="253"/>
        <end position="273"/>
    </location>
</feature>
<dbReference type="InterPro" id="IPR000620">
    <property type="entry name" value="EamA_dom"/>
</dbReference>
<dbReference type="Proteomes" id="UP000217289">
    <property type="component" value="Chromosome"/>
</dbReference>
<sequence length="307" mass="32849">MNAQPRKVADGFALQLMIVLCLVWGVQQALIKLAAPDIAPIMQAVGRSGIASVLVGLLMCWRGGWEGLRQGTLPAGMLAGALFALEFLMIAQGLKYTSASHMAVFLYTAPIFSALGLHLMVPSERLRPLQWLGIGICFTGIALAFGGGMSFAAVDGRMLLGDTLGVLAGMAWGFTTVVVRTSRLSEAPPTLTLFYQLFAATLLLLVVAVVMGEAGQVHLTPLGVGSVLFQGVVVSFASYFTWFWLLRRYLASNLAVLSFMTPLFGVTFGVLLLKEPLSLDFIGGAVLVLLGITLVSSEPWVRRVLSR</sequence>
<evidence type="ECO:0000259" key="7">
    <source>
        <dbReference type="Pfam" id="PF00892"/>
    </source>
</evidence>
<dbReference type="PANTHER" id="PTHR32322">
    <property type="entry name" value="INNER MEMBRANE TRANSPORTER"/>
    <property type="match status" value="1"/>
</dbReference>
<feature type="transmembrane region" description="Helical" evidence="6">
    <location>
        <begin position="279"/>
        <end position="301"/>
    </location>
</feature>
<feature type="transmembrane region" description="Helical" evidence="6">
    <location>
        <begin position="100"/>
        <end position="119"/>
    </location>
</feature>
<dbReference type="KEGG" id="mbd:MEBOL_004895"/>
<feature type="transmembrane region" description="Helical" evidence="6">
    <location>
        <begin position="73"/>
        <end position="94"/>
    </location>
</feature>